<feature type="region of interest" description="Disordered" evidence="9">
    <location>
        <begin position="1"/>
        <end position="21"/>
    </location>
</feature>
<keyword evidence="13" id="KW-1185">Reference proteome</keyword>
<evidence type="ECO:0000313" key="12">
    <source>
        <dbReference type="EMBL" id="OWA51084.1"/>
    </source>
</evidence>
<evidence type="ECO:0000256" key="2">
    <source>
        <dbReference type="ARBA" id="ARBA00022475"/>
    </source>
</evidence>
<dbReference type="OrthoDB" id="6117944at2759"/>
<keyword evidence="8" id="KW-0807">Transducer</keyword>
<dbReference type="PANTHER" id="PTHR24228:SF59">
    <property type="entry name" value="NEUROPEPTIDE RECEPTOR 15"/>
    <property type="match status" value="1"/>
</dbReference>
<keyword evidence="5" id="KW-0297">G-protein coupled receptor</keyword>
<dbReference type="AlphaFoldDB" id="A0A9X6NKG1"/>
<comment type="caution">
    <text evidence="12">The sequence shown here is derived from an EMBL/GenBank/DDBJ whole genome shotgun (WGS) entry which is preliminary data.</text>
</comment>
<evidence type="ECO:0000256" key="8">
    <source>
        <dbReference type="ARBA" id="ARBA00023224"/>
    </source>
</evidence>
<evidence type="ECO:0000259" key="11">
    <source>
        <dbReference type="PROSITE" id="PS50262"/>
    </source>
</evidence>
<dbReference type="InterPro" id="IPR017452">
    <property type="entry name" value="GPCR_Rhodpsn_7TM"/>
</dbReference>
<keyword evidence="2" id="KW-1003">Cell membrane</keyword>
<feature type="compositionally biased region" description="Polar residues" evidence="9">
    <location>
        <begin position="12"/>
        <end position="21"/>
    </location>
</feature>
<protein>
    <recommendedName>
        <fullName evidence="11">G-protein coupled receptors family 1 profile domain-containing protein</fullName>
    </recommendedName>
</protein>
<evidence type="ECO:0000256" key="4">
    <source>
        <dbReference type="ARBA" id="ARBA00022989"/>
    </source>
</evidence>
<keyword evidence="7" id="KW-0675">Receptor</keyword>
<feature type="transmembrane region" description="Helical" evidence="10">
    <location>
        <begin position="277"/>
        <end position="295"/>
    </location>
</feature>
<dbReference type="Gene3D" id="1.20.1070.10">
    <property type="entry name" value="Rhodopsin 7-helix transmembrane proteins"/>
    <property type="match status" value="1"/>
</dbReference>
<keyword evidence="3 10" id="KW-0812">Transmembrane</keyword>
<dbReference type="EMBL" id="MTYJ01000214">
    <property type="protein sequence ID" value="OWA51084.1"/>
    <property type="molecule type" value="Genomic_DNA"/>
</dbReference>
<feature type="transmembrane region" description="Helical" evidence="10">
    <location>
        <begin position="63"/>
        <end position="81"/>
    </location>
</feature>
<evidence type="ECO:0000256" key="7">
    <source>
        <dbReference type="ARBA" id="ARBA00023170"/>
    </source>
</evidence>
<keyword evidence="6 10" id="KW-0472">Membrane</keyword>
<feature type="transmembrane region" description="Helical" evidence="10">
    <location>
        <begin position="206"/>
        <end position="231"/>
    </location>
</feature>
<dbReference type="PRINTS" id="PR00237">
    <property type="entry name" value="GPCRRHODOPSN"/>
</dbReference>
<evidence type="ECO:0000256" key="9">
    <source>
        <dbReference type="SAM" id="MobiDB-lite"/>
    </source>
</evidence>
<keyword evidence="4 10" id="KW-1133">Transmembrane helix</keyword>
<feature type="transmembrane region" description="Helical" evidence="10">
    <location>
        <begin position="332"/>
        <end position="352"/>
    </location>
</feature>
<proteinExistence type="predicted"/>
<dbReference type="GO" id="GO:0005886">
    <property type="term" value="C:plasma membrane"/>
    <property type="evidence" value="ECO:0007669"/>
    <property type="project" value="UniProtKB-SubCell"/>
</dbReference>
<evidence type="ECO:0000256" key="10">
    <source>
        <dbReference type="SAM" id="Phobius"/>
    </source>
</evidence>
<dbReference type="CDD" id="cd00637">
    <property type="entry name" value="7tm_classA_rhodopsin-like"/>
    <property type="match status" value="1"/>
</dbReference>
<evidence type="ECO:0000256" key="3">
    <source>
        <dbReference type="ARBA" id="ARBA00022692"/>
    </source>
</evidence>
<accession>A0A9X6NKG1</accession>
<reference evidence="13" key="1">
    <citation type="submission" date="2017-01" db="EMBL/GenBank/DDBJ databases">
        <title>Comparative genomics of anhydrobiosis in the tardigrade Hypsibius dujardini.</title>
        <authorList>
            <person name="Yoshida Y."/>
            <person name="Koutsovoulos G."/>
            <person name="Laetsch D."/>
            <person name="Stevens L."/>
            <person name="Kumar S."/>
            <person name="Horikawa D."/>
            <person name="Ishino K."/>
            <person name="Komine S."/>
            <person name="Tomita M."/>
            <person name="Blaxter M."/>
            <person name="Arakawa K."/>
        </authorList>
    </citation>
    <scope>NUCLEOTIDE SEQUENCE [LARGE SCALE GENOMIC DNA]</scope>
    <source>
        <strain evidence="13">Z151</strain>
    </source>
</reference>
<dbReference type="PROSITE" id="PS50262">
    <property type="entry name" value="G_PROTEIN_RECEP_F1_2"/>
    <property type="match status" value="1"/>
</dbReference>
<name>A0A9X6NKG1_HYPEX</name>
<dbReference type="Pfam" id="PF00001">
    <property type="entry name" value="7tm_1"/>
    <property type="match status" value="1"/>
</dbReference>
<dbReference type="Proteomes" id="UP000192578">
    <property type="component" value="Unassembled WGS sequence"/>
</dbReference>
<gene>
    <name evidence="12" type="ORF">BV898_15584</name>
</gene>
<comment type="subcellular location">
    <subcellularLocation>
        <location evidence="1">Cell membrane</location>
        <topology evidence="1">Multi-pass membrane protein</topology>
    </subcellularLocation>
</comment>
<dbReference type="InterPro" id="IPR000276">
    <property type="entry name" value="GPCR_Rhodpsn"/>
</dbReference>
<feature type="domain" description="G-protein coupled receptors family 1 profile" evidence="11">
    <location>
        <begin position="43"/>
        <end position="349"/>
    </location>
</feature>
<evidence type="ECO:0000256" key="6">
    <source>
        <dbReference type="ARBA" id="ARBA00023136"/>
    </source>
</evidence>
<evidence type="ECO:0000256" key="5">
    <source>
        <dbReference type="ARBA" id="ARBA00023040"/>
    </source>
</evidence>
<organism evidence="12 13">
    <name type="scientific">Hypsibius exemplaris</name>
    <name type="common">Freshwater tardigrade</name>
    <dbReference type="NCBI Taxonomy" id="2072580"/>
    <lineage>
        <taxon>Eukaryota</taxon>
        <taxon>Metazoa</taxon>
        <taxon>Ecdysozoa</taxon>
        <taxon>Tardigrada</taxon>
        <taxon>Eutardigrada</taxon>
        <taxon>Parachela</taxon>
        <taxon>Hypsibioidea</taxon>
        <taxon>Hypsibiidae</taxon>
        <taxon>Hypsibius</taxon>
    </lineage>
</organism>
<dbReference type="GO" id="GO:0004930">
    <property type="term" value="F:G protein-coupled receptor activity"/>
    <property type="evidence" value="ECO:0007669"/>
    <property type="project" value="UniProtKB-KW"/>
</dbReference>
<feature type="transmembrane region" description="Helical" evidence="10">
    <location>
        <begin position="31"/>
        <end position="51"/>
    </location>
</feature>
<dbReference type="PANTHER" id="PTHR24228">
    <property type="entry name" value="B2 BRADYKININ RECEPTOR/ANGIOTENSIN II RECEPTOR"/>
    <property type="match status" value="1"/>
</dbReference>
<sequence>MGNSHSNDDTCECSSNQTASDSQPAMEYLPAILYTQGSLTVVFNLLLCLGILTSAKLRTWPNYLLVSNGIADLLVGIYLFPVTNVRWMPSTCHRIPQITCVFHAAIGSHLNKVSVMHWAAISVERLLRAFYVDLHKRIVRRWLIPAIVICWSVAGVAIYPRQLLPWTFNWYPYDVEDPFATNDTCQALTAPSCQCRFCVNRLQSGIAVFFQFFAPLIVAIVCYTCIMVSTCRRIREANRTRLSLSTIADHPTSIEPYKRLSLIPLERFFSSREFRRIRLFLMILLAFTVCVGQHICFRIPVLLHSGNPQTIKDLPPPREDFFLWTSSSKNRLATDIIAFSNSLINPILLFAMSRNFRRSLLNVLCFFRQEKALIDDPPSSRRREICNRLNIPPP</sequence>
<evidence type="ECO:0000313" key="13">
    <source>
        <dbReference type="Proteomes" id="UP000192578"/>
    </source>
</evidence>
<evidence type="ECO:0000256" key="1">
    <source>
        <dbReference type="ARBA" id="ARBA00004651"/>
    </source>
</evidence>
<feature type="transmembrane region" description="Helical" evidence="10">
    <location>
        <begin position="142"/>
        <end position="160"/>
    </location>
</feature>
<dbReference type="SUPFAM" id="SSF81321">
    <property type="entry name" value="Family A G protein-coupled receptor-like"/>
    <property type="match status" value="1"/>
</dbReference>